<comment type="caution">
    <text evidence="1">The sequence shown here is derived from an EMBL/GenBank/DDBJ whole genome shotgun (WGS) entry which is preliminary data.</text>
</comment>
<sequence length="120" mass="12419">MSPVRHGHRGAGGLSVGEPCGFTVVTSQLVWRRGWWRSLGFRATGTASHSSYCPAQPATWTRVSTCVHVCHVGAGAGVEPGVGGEPRLGLHVALAPLRAATHSLGPFPCADVSLSGTFTC</sequence>
<proteinExistence type="predicted"/>
<dbReference type="EMBL" id="JABVXQ010000005">
    <property type="protein sequence ID" value="KAF6109887.1"/>
    <property type="molecule type" value="Genomic_DNA"/>
</dbReference>
<accession>A0A834A7M4</accession>
<dbReference type="Proteomes" id="UP000664940">
    <property type="component" value="Unassembled WGS sequence"/>
</dbReference>
<evidence type="ECO:0000313" key="2">
    <source>
        <dbReference type="Proteomes" id="UP000664940"/>
    </source>
</evidence>
<dbReference type="AlphaFoldDB" id="A0A834A7M4"/>
<name>A0A834A7M4_9CHIR</name>
<protein>
    <submittedName>
        <fullName evidence="1">Uncharacterized protein</fullName>
    </submittedName>
</protein>
<gene>
    <name evidence="1" type="ORF">HJG60_011078</name>
</gene>
<evidence type="ECO:0000313" key="1">
    <source>
        <dbReference type="EMBL" id="KAF6109887.1"/>
    </source>
</evidence>
<reference evidence="1 2" key="1">
    <citation type="journal article" date="2020" name="Nature">
        <title>Six reference-quality genomes reveal evolution of bat adaptations.</title>
        <authorList>
            <person name="Jebb D."/>
            <person name="Huang Z."/>
            <person name="Pippel M."/>
            <person name="Hughes G.M."/>
            <person name="Lavrichenko K."/>
            <person name="Devanna P."/>
            <person name="Winkler S."/>
            <person name="Jermiin L.S."/>
            <person name="Skirmuntt E.C."/>
            <person name="Katzourakis A."/>
            <person name="Burkitt-Gray L."/>
            <person name="Ray D.A."/>
            <person name="Sullivan K.A.M."/>
            <person name="Roscito J.G."/>
            <person name="Kirilenko B.M."/>
            <person name="Davalos L.M."/>
            <person name="Corthals A.P."/>
            <person name="Power M.L."/>
            <person name="Jones G."/>
            <person name="Ransome R.D."/>
            <person name="Dechmann D.K.N."/>
            <person name="Locatelli A.G."/>
            <person name="Puechmaille S.J."/>
            <person name="Fedrigo O."/>
            <person name="Jarvis E.D."/>
            <person name="Hiller M."/>
            <person name="Vernes S.C."/>
            <person name="Myers E.W."/>
            <person name="Teeling E.C."/>
        </authorList>
    </citation>
    <scope>NUCLEOTIDE SEQUENCE [LARGE SCALE GENOMIC DNA]</scope>
    <source>
        <strain evidence="1">Bat1K_MPI-CBG_1</strain>
    </source>
</reference>
<organism evidence="1 2">
    <name type="scientific">Phyllostomus discolor</name>
    <name type="common">pale spear-nosed bat</name>
    <dbReference type="NCBI Taxonomy" id="89673"/>
    <lineage>
        <taxon>Eukaryota</taxon>
        <taxon>Metazoa</taxon>
        <taxon>Chordata</taxon>
        <taxon>Craniata</taxon>
        <taxon>Vertebrata</taxon>
        <taxon>Euteleostomi</taxon>
        <taxon>Mammalia</taxon>
        <taxon>Eutheria</taxon>
        <taxon>Laurasiatheria</taxon>
        <taxon>Chiroptera</taxon>
        <taxon>Yangochiroptera</taxon>
        <taxon>Phyllostomidae</taxon>
        <taxon>Phyllostominae</taxon>
        <taxon>Phyllostomus</taxon>
    </lineage>
</organism>